<evidence type="ECO:0000256" key="2">
    <source>
        <dbReference type="ARBA" id="ARBA00022670"/>
    </source>
</evidence>
<dbReference type="InterPro" id="IPR036852">
    <property type="entry name" value="Peptidase_S8/S53_dom_sf"/>
</dbReference>
<evidence type="ECO:0000256" key="4">
    <source>
        <dbReference type="ARBA" id="ARBA00022825"/>
    </source>
</evidence>
<comment type="similarity">
    <text evidence="1 5">Belongs to the peptidase S8 family.</text>
</comment>
<accession>A0A179B4B9</accession>
<evidence type="ECO:0000256" key="6">
    <source>
        <dbReference type="SAM" id="MobiDB-lite"/>
    </source>
</evidence>
<proteinExistence type="inferred from homology"/>
<keyword evidence="11" id="KW-1185">Reference proteome</keyword>
<feature type="signal peptide" evidence="8">
    <location>
        <begin position="1"/>
        <end position="31"/>
    </location>
</feature>
<feature type="chain" id="PRO_5008098968" description="Peptidase S8/S53 domain-containing protein" evidence="8">
    <location>
        <begin position="32"/>
        <end position="466"/>
    </location>
</feature>
<feature type="domain" description="Peptidase S8/S53" evidence="9">
    <location>
        <begin position="86"/>
        <end position="374"/>
    </location>
</feature>
<evidence type="ECO:0000256" key="5">
    <source>
        <dbReference type="PROSITE-ProRule" id="PRU01240"/>
    </source>
</evidence>
<feature type="region of interest" description="Disordered" evidence="6">
    <location>
        <begin position="239"/>
        <end position="265"/>
    </location>
</feature>
<dbReference type="PANTHER" id="PTHR43806">
    <property type="entry name" value="PEPTIDASE S8"/>
    <property type="match status" value="1"/>
</dbReference>
<evidence type="ECO:0000313" key="11">
    <source>
        <dbReference type="Proteomes" id="UP000078368"/>
    </source>
</evidence>
<keyword evidence="8" id="KW-0732">Signal</keyword>
<feature type="compositionally biased region" description="Low complexity" evidence="6">
    <location>
        <begin position="247"/>
        <end position="263"/>
    </location>
</feature>
<keyword evidence="2 5" id="KW-0645">Protease</keyword>
<protein>
    <recommendedName>
        <fullName evidence="9">Peptidase S8/S53 domain-containing protein</fullName>
    </recommendedName>
</protein>
<dbReference type="CDD" id="cd00306">
    <property type="entry name" value="Peptidases_S8_S53"/>
    <property type="match status" value="1"/>
</dbReference>
<feature type="active site" description="Charge relay system" evidence="5">
    <location>
        <position position="133"/>
    </location>
</feature>
<comment type="caution">
    <text evidence="10">The sequence shown here is derived from an EMBL/GenBank/DDBJ whole genome shotgun (WGS) entry which is preliminary data.</text>
</comment>
<dbReference type="InterPro" id="IPR050131">
    <property type="entry name" value="Peptidase_S8_subtilisin-like"/>
</dbReference>
<feature type="active site" description="Charge relay system" evidence="5">
    <location>
        <position position="95"/>
    </location>
</feature>
<evidence type="ECO:0000256" key="7">
    <source>
        <dbReference type="SAM" id="Phobius"/>
    </source>
</evidence>
<dbReference type="Gene3D" id="3.40.50.200">
    <property type="entry name" value="Peptidase S8/S53 domain"/>
    <property type="match status" value="1"/>
</dbReference>
<dbReference type="GO" id="GO:0004252">
    <property type="term" value="F:serine-type endopeptidase activity"/>
    <property type="evidence" value="ECO:0007669"/>
    <property type="project" value="UniProtKB-UniRule"/>
</dbReference>
<evidence type="ECO:0000313" key="10">
    <source>
        <dbReference type="EMBL" id="OAP85874.1"/>
    </source>
</evidence>
<dbReference type="Pfam" id="PF00082">
    <property type="entry name" value="Peptidase_S8"/>
    <property type="match status" value="1"/>
</dbReference>
<reference evidence="10 11" key="1">
    <citation type="submission" date="2016-04" db="EMBL/GenBank/DDBJ databases">
        <title>Peptidophaga gingivicola gen. nov., sp. nov., isolated from human subgingival plaque.</title>
        <authorList>
            <person name="Beall C.J."/>
            <person name="Mokrzan E.M."/>
            <person name="Griffen A.L."/>
            <person name="Leys E.J."/>
        </authorList>
    </citation>
    <scope>NUCLEOTIDE SEQUENCE [LARGE SCALE GENOMIC DNA]</scope>
    <source>
        <strain evidence="10 11">BA112</strain>
    </source>
</reference>
<keyword evidence="3 5" id="KW-0378">Hydrolase</keyword>
<keyword evidence="7" id="KW-0472">Membrane</keyword>
<name>A0A179B4B9_9ACTO</name>
<feature type="transmembrane region" description="Helical" evidence="7">
    <location>
        <begin position="426"/>
        <end position="445"/>
    </location>
</feature>
<dbReference type="GO" id="GO:0006508">
    <property type="term" value="P:proteolysis"/>
    <property type="evidence" value="ECO:0007669"/>
    <property type="project" value="UniProtKB-KW"/>
</dbReference>
<sequence>MDRRKRKAWRWAAASSAIVLGFSGIGATASAQVGASAQAKGPAPMWFDRQNCEKDSAKSYNPKDEERNTIGTYALDLTETHKLTKGKKATIALIDTGIATNNNNLNPALTGASFGAGVDLTGGNNFRVDNDGHGTADASIIAAQPGKTRSFSGVAPEATIVPVKVANEEPQENADAAAIRAYKQSLAANLVKGISWAANNPSVDVIAIPIAGDSSASNDALKKATEDAISKGKVVVAAAGNSENRRGGSSSPSATSTSSASSSENMRYPAGYEGVIGVTAADSQGNVNESVVHSDAVKLVAPGQNMIVANGATGICLTSTQAPSTSYATAYVAGVAALVKARHPRESGRMITYRLLSSANRASAASSNKERGWGFVNPYGAVTMVDDGQIPGPTSPVIQRLKPVPTVGSKVPPEPHDPQGNGRKVGIIWAGAGVGLTVVLLILAAGRSRMALRPREADDDADNAKG</sequence>
<evidence type="ECO:0000256" key="8">
    <source>
        <dbReference type="SAM" id="SignalP"/>
    </source>
</evidence>
<organism evidence="10 11">
    <name type="scientific">Peptidiphaga gingivicola</name>
    <dbReference type="NCBI Taxonomy" id="2741497"/>
    <lineage>
        <taxon>Bacteria</taxon>
        <taxon>Bacillati</taxon>
        <taxon>Actinomycetota</taxon>
        <taxon>Actinomycetes</taxon>
        <taxon>Actinomycetales</taxon>
        <taxon>Actinomycetaceae</taxon>
        <taxon>Peptidiphaga</taxon>
    </lineage>
</organism>
<keyword evidence="7" id="KW-0812">Transmembrane</keyword>
<keyword evidence="4 5" id="KW-0720">Serine protease</keyword>
<evidence type="ECO:0000256" key="1">
    <source>
        <dbReference type="ARBA" id="ARBA00011073"/>
    </source>
</evidence>
<dbReference type="PANTHER" id="PTHR43806:SF11">
    <property type="entry name" value="CEREVISIN-RELATED"/>
    <property type="match status" value="1"/>
</dbReference>
<dbReference type="STRING" id="1823756.A4H34_01385"/>
<dbReference type="InterPro" id="IPR015500">
    <property type="entry name" value="Peptidase_S8_subtilisin-rel"/>
</dbReference>
<evidence type="ECO:0000256" key="3">
    <source>
        <dbReference type="ARBA" id="ARBA00022801"/>
    </source>
</evidence>
<dbReference type="InterPro" id="IPR000209">
    <property type="entry name" value="Peptidase_S8/S53_dom"/>
</dbReference>
<dbReference type="Proteomes" id="UP000078368">
    <property type="component" value="Unassembled WGS sequence"/>
</dbReference>
<dbReference type="EMBL" id="LVZK01000001">
    <property type="protein sequence ID" value="OAP85874.1"/>
    <property type="molecule type" value="Genomic_DNA"/>
</dbReference>
<dbReference type="PROSITE" id="PS00136">
    <property type="entry name" value="SUBTILASE_ASP"/>
    <property type="match status" value="1"/>
</dbReference>
<dbReference type="InterPro" id="IPR023827">
    <property type="entry name" value="Peptidase_S8_Asp-AS"/>
</dbReference>
<keyword evidence="7" id="KW-1133">Transmembrane helix</keyword>
<dbReference type="SUPFAM" id="SSF52743">
    <property type="entry name" value="Subtilisin-like"/>
    <property type="match status" value="1"/>
</dbReference>
<dbReference type="AlphaFoldDB" id="A0A179B4B9"/>
<dbReference type="PROSITE" id="PS51892">
    <property type="entry name" value="SUBTILASE"/>
    <property type="match status" value="1"/>
</dbReference>
<evidence type="ECO:0000259" key="9">
    <source>
        <dbReference type="Pfam" id="PF00082"/>
    </source>
</evidence>
<gene>
    <name evidence="10" type="ORF">A4H34_01385</name>
</gene>
<feature type="active site" description="Charge relay system" evidence="5">
    <location>
        <position position="326"/>
    </location>
</feature>
<dbReference type="PRINTS" id="PR00723">
    <property type="entry name" value="SUBTILISIN"/>
</dbReference>